<reference evidence="4" key="1">
    <citation type="submission" date="2014-08" db="EMBL/GenBank/DDBJ databases">
        <authorList>
            <person name="Moulin L."/>
        </authorList>
    </citation>
    <scope>NUCLEOTIDE SEQUENCE [LARGE SCALE GENOMIC DNA]</scope>
</reference>
<evidence type="ECO:0000256" key="1">
    <source>
        <dbReference type="SAM" id="MobiDB-lite"/>
    </source>
</evidence>
<dbReference type="AlphaFoldDB" id="A0A090E1T4"/>
<keyword evidence="4" id="KW-1185">Reference proteome</keyword>
<keyword evidence="2" id="KW-0732">Signal</keyword>
<proteinExistence type="predicted"/>
<name>A0A090E1T4_MESPL</name>
<gene>
    <name evidence="3" type="ORF">MPL3356_40332</name>
</gene>
<evidence type="ECO:0000256" key="2">
    <source>
        <dbReference type="SAM" id="SignalP"/>
    </source>
</evidence>
<evidence type="ECO:0000313" key="4">
    <source>
        <dbReference type="Proteomes" id="UP000045285"/>
    </source>
</evidence>
<feature type="region of interest" description="Disordered" evidence="1">
    <location>
        <begin position="120"/>
        <end position="141"/>
    </location>
</feature>
<dbReference type="EMBL" id="CCMZ01000034">
    <property type="protein sequence ID" value="CDX23319.1"/>
    <property type="molecule type" value="Genomic_DNA"/>
</dbReference>
<feature type="signal peptide" evidence="2">
    <location>
        <begin position="1"/>
        <end position="26"/>
    </location>
</feature>
<protein>
    <submittedName>
        <fullName evidence="3">Uncharacterized protein</fullName>
    </submittedName>
</protein>
<dbReference type="STRING" id="69974.MPLDJ20_90225"/>
<dbReference type="Proteomes" id="UP000045285">
    <property type="component" value="Unassembled WGS sequence"/>
</dbReference>
<evidence type="ECO:0000313" key="3">
    <source>
        <dbReference type="EMBL" id="CDX23319.1"/>
    </source>
</evidence>
<accession>A0A090E1T4</accession>
<sequence length="141" mass="14772">MRASTSLKTVTLAAALIAAPLAGAYAAGHHKGLLDATPPAEFIGPRVTGLIDQVQGVDQGITDARQANNISASEAQQLHMRAARISQAAEHVAASDRGRIPSPQYHELLRRLDNVDQRLMNDTGSGFMTGDGSDGGNYPNG</sequence>
<feature type="chain" id="PRO_5001854494" evidence="2">
    <location>
        <begin position="27"/>
        <end position="141"/>
    </location>
</feature>
<organism evidence="3 4">
    <name type="scientific">Mesorhizobium plurifarium</name>
    <dbReference type="NCBI Taxonomy" id="69974"/>
    <lineage>
        <taxon>Bacteria</taxon>
        <taxon>Pseudomonadati</taxon>
        <taxon>Pseudomonadota</taxon>
        <taxon>Alphaproteobacteria</taxon>
        <taxon>Hyphomicrobiales</taxon>
        <taxon>Phyllobacteriaceae</taxon>
        <taxon>Mesorhizobium</taxon>
    </lineage>
</organism>